<organism evidence="3 4">
    <name type="scientific">Corynebacterium freneyi DNF00450</name>
    <dbReference type="NCBI Taxonomy" id="1287475"/>
    <lineage>
        <taxon>Bacteria</taxon>
        <taxon>Bacillati</taxon>
        <taxon>Actinomycetota</taxon>
        <taxon>Actinomycetes</taxon>
        <taxon>Mycobacteriales</taxon>
        <taxon>Corynebacteriaceae</taxon>
        <taxon>Corynebacterium</taxon>
    </lineage>
</organism>
<dbReference type="Gene3D" id="3.40.50.720">
    <property type="entry name" value="NAD(P)-binding Rossmann-like Domain"/>
    <property type="match status" value="1"/>
</dbReference>
<dbReference type="GO" id="GO:0016491">
    <property type="term" value="F:oxidoreductase activity"/>
    <property type="evidence" value="ECO:0007669"/>
    <property type="project" value="UniProtKB-KW"/>
</dbReference>
<accession>A0A095YBA2</accession>
<gene>
    <name evidence="3" type="ORF">HMPREF1650_00090</name>
</gene>
<evidence type="ECO:0000313" key="4">
    <source>
        <dbReference type="Proteomes" id="UP000029548"/>
    </source>
</evidence>
<dbReference type="InterPro" id="IPR036291">
    <property type="entry name" value="NAD(P)-bd_dom_sf"/>
</dbReference>
<dbReference type="InterPro" id="IPR002347">
    <property type="entry name" value="SDR_fam"/>
</dbReference>
<dbReference type="PANTHER" id="PTHR43669:SF6">
    <property type="entry name" value="DECAPRENYLPHOSPHORYL-2-KETO-BETA-D-ERYTHRO-PENTOSE REDUCTASE"/>
    <property type="match status" value="1"/>
</dbReference>
<protein>
    <recommendedName>
        <fullName evidence="5">Short-chain dehydrogenase</fullName>
    </recommendedName>
</protein>
<evidence type="ECO:0008006" key="5">
    <source>
        <dbReference type="Google" id="ProtNLM"/>
    </source>
</evidence>
<dbReference type="InterPro" id="IPR020904">
    <property type="entry name" value="Sc_DH/Rdtase_CS"/>
</dbReference>
<name>A0A095YBA2_9CORY</name>
<dbReference type="eggNOG" id="COG1028">
    <property type="taxonomic scope" value="Bacteria"/>
</dbReference>
<reference evidence="3 4" key="1">
    <citation type="submission" date="2014-07" db="EMBL/GenBank/DDBJ databases">
        <authorList>
            <person name="McCorrison J."/>
            <person name="Sanka R."/>
            <person name="Torralba M."/>
            <person name="Gillis M."/>
            <person name="Haft D.H."/>
            <person name="Methe B."/>
            <person name="Sutton G."/>
            <person name="Nelson K.E."/>
        </authorList>
    </citation>
    <scope>NUCLEOTIDE SEQUENCE [LARGE SCALE GENOMIC DNA]</scope>
    <source>
        <strain evidence="3 4">DNF00450</strain>
    </source>
</reference>
<evidence type="ECO:0000256" key="1">
    <source>
        <dbReference type="ARBA" id="ARBA00006484"/>
    </source>
</evidence>
<dbReference type="PANTHER" id="PTHR43669">
    <property type="entry name" value="5-KETO-D-GLUCONATE 5-REDUCTASE"/>
    <property type="match status" value="1"/>
</dbReference>
<comment type="caution">
    <text evidence="3">The sequence shown here is derived from an EMBL/GenBank/DDBJ whole genome shotgun (WGS) entry which is preliminary data.</text>
</comment>
<dbReference type="PROSITE" id="PS00061">
    <property type="entry name" value="ADH_SHORT"/>
    <property type="match status" value="1"/>
</dbReference>
<evidence type="ECO:0000256" key="2">
    <source>
        <dbReference type="ARBA" id="ARBA00023002"/>
    </source>
</evidence>
<dbReference type="RefSeq" id="WP_035119438.1">
    <property type="nucleotide sequence ID" value="NZ_JRNE01000002.1"/>
</dbReference>
<dbReference type="AlphaFoldDB" id="A0A095YBA2"/>
<keyword evidence="2" id="KW-0560">Oxidoreductase</keyword>
<proteinExistence type="inferred from homology"/>
<comment type="similarity">
    <text evidence="1">Belongs to the short-chain dehydrogenases/reductases (SDR) family.</text>
</comment>
<dbReference type="Pfam" id="PF00106">
    <property type="entry name" value="adh_short"/>
    <property type="match status" value="1"/>
</dbReference>
<dbReference type="Proteomes" id="UP000029548">
    <property type="component" value="Unassembled WGS sequence"/>
</dbReference>
<dbReference type="EMBL" id="JRNE01000002">
    <property type="protein sequence ID" value="KGF19326.1"/>
    <property type="molecule type" value="Genomic_DNA"/>
</dbReference>
<dbReference type="PRINTS" id="PR00081">
    <property type="entry name" value="GDHRDH"/>
</dbReference>
<dbReference type="SUPFAM" id="SSF51735">
    <property type="entry name" value="NAD(P)-binding Rossmann-fold domains"/>
    <property type="match status" value="1"/>
</dbReference>
<sequence length="254" mass="26893">MGHVLILGGTSEIGGEVAARLANHNTVTLAARRVDGLDDIAKRLTDSGAVAVHRLYFDADDLESHARVLDEAWSKAPVDTAVIAFGILGDQAACEASGIEAARVIHTDFTAHAAIATELVARMEAAAASGELPVRDGVAGRILAFSSIAGARVRRANYVYGSAKAGLDGFLQGMQDRLHGGPVQLTISRPGFVVGRMTEGMKPAPMSSTPAQVAEASVTALDGRKLDVWIPARLGMLARATRFTPRFIWRKMPR</sequence>
<evidence type="ECO:0000313" key="3">
    <source>
        <dbReference type="EMBL" id="KGF19326.1"/>
    </source>
</evidence>